<evidence type="ECO:0000313" key="8">
    <source>
        <dbReference type="Proteomes" id="UP000291084"/>
    </source>
</evidence>
<dbReference type="PANTHER" id="PTHR33147:SF39">
    <property type="entry name" value="DRO1 PROTEIN-RELATED"/>
    <property type="match status" value="1"/>
</dbReference>
<dbReference type="SUPFAM" id="SSF57095">
    <property type="entry name" value="Scorpion toxin-like"/>
    <property type="match status" value="1"/>
</dbReference>
<dbReference type="InterPro" id="IPR008176">
    <property type="entry name" value="Defensin_plant"/>
</dbReference>
<dbReference type="EMBL" id="AP015034">
    <property type="protein sequence ID" value="BAT73193.1"/>
    <property type="molecule type" value="Genomic_DNA"/>
</dbReference>
<evidence type="ECO:0000256" key="5">
    <source>
        <dbReference type="SAM" id="SignalP"/>
    </source>
</evidence>
<dbReference type="Gene3D" id="3.30.30.10">
    <property type="entry name" value="Knottin, scorpion toxin-like"/>
    <property type="match status" value="1"/>
</dbReference>
<proteinExistence type="predicted"/>
<evidence type="ECO:0000256" key="2">
    <source>
        <dbReference type="ARBA" id="ARBA00022577"/>
    </source>
</evidence>
<keyword evidence="3 5" id="KW-0732">Signal</keyword>
<evidence type="ECO:0000259" key="6">
    <source>
        <dbReference type="SMART" id="SM00505"/>
    </source>
</evidence>
<dbReference type="Pfam" id="PF00304">
    <property type="entry name" value="Gamma-thionin"/>
    <property type="match status" value="1"/>
</dbReference>
<dbReference type="GO" id="GO:0050832">
    <property type="term" value="P:defense response to fungus"/>
    <property type="evidence" value="ECO:0007669"/>
    <property type="project" value="UniProtKB-KW"/>
</dbReference>
<keyword evidence="4" id="KW-1015">Disulfide bond</keyword>
<dbReference type="CDD" id="cd00107">
    <property type="entry name" value="Knot1"/>
    <property type="match status" value="1"/>
</dbReference>
<dbReference type="SMART" id="SM00505">
    <property type="entry name" value="Knot1"/>
    <property type="match status" value="1"/>
</dbReference>
<organism evidence="7 8">
    <name type="scientific">Vigna angularis var. angularis</name>
    <dbReference type="NCBI Taxonomy" id="157739"/>
    <lineage>
        <taxon>Eukaryota</taxon>
        <taxon>Viridiplantae</taxon>
        <taxon>Streptophyta</taxon>
        <taxon>Embryophyta</taxon>
        <taxon>Tracheophyta</taxon>
        <taxon>Spermatophyta</taxon>
        <taxon>Magnoliopsida</taxon>
        <taxon>eudicotyledons</taxon>
        <taxon>Gunneridae</taxon>
        <taxon>Pentapetalae</taxon>
        <taxon>rosids</taxon>
        <taxon>fabids</taxon>
        <taxon>Fabales</taxon>
        <taxon>Fabaceae</taxon>
        <taxon>Papilionoideae</taxon>
        <taxon>50 kb inversion clade</taxon>
        <taxon>NPAAA clade</taxon>
        <taxon>indigoferoid/millettioid clade</taxon>
        <taxon>Phaseoleae</taxon>
        <taxon>Vigna</taxon>
    </lineage>
</organism>
<evidence type="ECO:0000256" key="3">
    <source>
        <dbReference type="ARBA" id="ARBA00022729"/>
    </source>
</evidence>
<name>A0A0S3QXZ2_PHAAN</name>
<evidence type="ECO:0000313" key="7">
    <source>
        <dbReference type="EMBL" id="BAT73193.1"/>
    </source>
</evidence>
<dbReference type="PANTHER" id="PTHR33147">
    <property type="entry name" value="DEFENSIN-LIKE PROTEIN 1"/>
    <property type="match status" value="1"/>
</dbReference>
<feature type="chain" id="PRO_5006616432" description="Knottins-like domain-containing protein" evidence="5">
    <location>
        <begin position="18"/>
        <end position="78"/>
    </location>
</feature>
<protein>
    <recommendedName>
        <fullName evidence="6">Knottins-like domain-containing protein</fullName>
    </recommendedName>
</protein>
<keyword evidence="8" id="KW-1185">Reference proteome</keyword>
<keyword evidence="1" id="KW-0929">Antimicrobial</keyword>
<gene>
    <name evidence="7" type="primary">Vigan.01G065800</name>
    <name evidence="7" type="ORF">VIGAN_01065800</name>
</gene>
<dbReference type="InterPro" id="IPR003614">
    <property type="entry name" value="Knottins"/>
</dbReference>
<keyword evidence="2" id="KW-0295">Fungicide</keyword>
<reference evidence="7 8" key="1">
    <citation type="journal article" date="2015" name="Sci. Rep.">
        <title>The power of single molecule real-time sequencing technology in the de novo assembly of a eukaryotic genome.</title>
        <authorList>
            <person name="Sakai H."/>
            <person name="Naito K."/>
            <person name="Ogiso-Tanaka E."/>
            <person name="Takahashi Y."/>
            <person name="Iseki K."/>
            <person name="Muto C."/>
            <person name="Satou K."/>
            <person name="Teruya K."/>
            <person name="Shiroma A."/>
            <person name="Shimoji M."/>
            <person name="Hirano T."/>
            <person name="Itoh T."/>
            <person name="Kaga A."/>
            <person name="Tomooka N."/>
        </authorList>
    </citation>
    <scope>NUCLEOTIDE SEQUENCE [LARGE SCALE GENOMIC DNA]</scope>
    <source>
        <strain evidence="8">cv. Shumari</strain>
    </source>
</reference>
<dbReference type="GO" id="GO:0031640">
    <property type="term" value="P:killing of cells of another organism"/>
    <property type="evidence" value="ECO:0007669"/>
    <property type="project" value="UniProtKB-KW"/>
</dbReference>
<dbReference type="AlphaFoldDB" id="A0A0S3QXZ2"/>
<evidence type="ECO:0000256" key="4">
    <source>
        <dbReference type="ARBA" id="ARBA00023157"/>
    </source>
</evidence>
<sequence length="78" mass="8571">METKVLRFMLLLFLVLADDVTVKRTEAEICWSPSRSFKGLCLSSGKCARVCRTEGNTGGKCKGFLLRCHCSSTCCCGN</sequence>
<feature type="domain" description="Knottins-like" evidence="6">
    <location>
        <begin position="29"/>
        <end position="74"/>
    </location>
</feature>
<feature type="signal peptide" evidence="5">
    <location>
        <begin position="1"/>
        <end position="17"/>
    </location>
</feature>
<accession>A0A0S3QXZ2</accession>
<evidence type="ECO:0000256" key="1">
    <source>
        <dbReference type="ARBA" id="ARBA00022529"/>
    </source>
</evidence>
<dbReference type="PRINTS" id="PR00288">
    <property type="entry name" value="PUROTHIONIN"/>
</dbReference>
<dbReference type="Proteomes" id="UP000291084">
    <property type="component" value="Chromosome 1"/>
</dbReference>
<dbReference type="InterPro" id="IPR036574">
    <property type="entry name" value="Scorpion_toxin-like_sf"/>
</dbReference>